<dbReference type="Pfam" id="PF00404">
    <property type="entry name" value="Dockerin_1"/>
    <property type="match status" value="1"/>
</dbReference>
<keyword evidence="3" id="KW-0167">Capsid protein</keyword>
<dbReference type="CDD" id="cd14254">
    <property type="entry name" value="Dockerin_II"/>
    <property type="match status" value="1"/>
</dbReference>
<dbReference type="InterPro" id="IPR018247">
    <property type="entry name" value="EF_Hand_1_Ca_BS"/>
</dbReference>
<reference evidence="4" key="1">
    <citation type="submission" date="2015-07" db="EMBL/GenBank/DDBJ databases">
        <title>Near-Complete Genome Sequence of the Cellulolytic Bacterium Bacteroides (Pseudobacteroides) cellulosolvens ATCC 35603.</title>
        <authorList>
            <person name="Dassa B."/>
            <person name="Utturkar S.M."/>
            <person name="Klingeman D.M."/>
            <person name="Hurt R.A."/>
            <person name="Keller M."/>
            <person name="Xu J."/>
            <person name="Reddy Y.H.K."/>
            <person name="Borovok I."/>
            <person name="Grinberg I.R."/>
            <person name="Lamed R."/>
            <person name="Zhivin O."/>
            <person name="Bayer E.A."/>
            <person name="Brown S.D."/>
        </authorList>
    </citation>
    <scope>NUCLEOTIDE SEQUENCE [LARGE SCALE GENOMIC DNA]</scope>
    <source>
        <strain evidence="4">DSM 2933</strain>
    </source>
</reference>
<dbReference type="SUPFAM" id="SSF74853">
    <property type="entry name" value="Lamin A/C globular tail domain"/>
    <property type="match status" value="1"/>
</dbReference>
<dbReference type="PROSITE" id="PS51841">
    <property type="entry name" value="LTD"/>
    <property type="match status" value="1"/>
</dbReference>
<evidence type="ECO:0000259" key="1">
    <source>
        <dbReference type="PROSITE" id="PS51766"/>
    </source>
</evidence>
<dbReference type="OrthoDB" id="9806464at2"/>
<dbReference type="InterPro" id="IPR002105">
    <property type="entry name" value="Dockerin_1_rpt"/>
</dbReference>
<proteinExistence type="predicted"/>
<dbReference type="EMBL" id="LGTC01000001">
    <property type="protein sequence ID" value="KNY25982.1"/>
    <property type="molecule type" value="Genomic_DNA"/>
</dbReference>
<keyword evidence="4" id="KW-1185">Reference proteome</keyword>
<dbReference type="GO" id="GO:0000272">
    <property type="term" value="P:polysaccharide catabolic process"/>
    <property type="evidence" value="ECO:0007669"/>
    <property type="project" value="InterPro"/>
</dbReference>
<feature type="domain" description="Dockerin" evidence="1">
    <location>
        <begin position="894"/>
        <end position="959"/>
    </location>
</feature>
<dbReference type="AlphaFoldDB" id="A0A0L6JKS5"/>
<dbReference type="GO" id="GO:0004553">
    <property type="term" value="F:hydrolase activity, hydrolyzing O-glycosyl compounds"/>
    <property type="evidence" value="ECO:0007669"/>
    <property type="project" value="InterPro"/>
</dbReference>
<name>A0A0L6JKS5_9FIRM</name>
<dbReference type="Pfam" id="PF08757">
    <property type="entry name" value="CotH"/>
    <property type="match status" value="1"/>
</dbReference>
<dbReference type="InterPro" id="IPR036415">
    <property type="entry name" value="Lamin_tail_dom_sf"/>
</dbReference>
<protein>
    <submittedName>
        <fullName evidence="3">Spore coat protein CotH</fullName>
    </submittedName>
</protein>
<evidence type="ECO:0000313" key="4">
    <source>
        <dbReference type="Proteomes" id="UP000036923"/>
    </source>
</evidence>
<dbReference type="eggNOG" id="COG5337">
    <property type="taxonomic scope" value="Bacteria"/>
</dbReference>
<dbReference type="InterPro" id="IPR026876">
    <property type="entry name" value="Fn3_assoc_repeat"/>
</dbReference>
<dbReference type="InterPro" id="IPR001322">
    <property type="entry name" value="Lamin_tail_dom"/>
</dbReference>
<dbReference type="SUPFAM" id="SSF63446">
    <property type="entry name" value="Type I dockerin domain"/>
    <property type="match status" value="1"/>
</dbReference>
<dbReference type="InterPro" id="IPR044060">
    <property type="entry name" value="Bacterial_rp_domain"/>
</dbReference>
<dbReference type="STRING" id="398512.Bccel_1242"/>
<accession>A0A0L6JKS5</accession>
<dbReference type="Pfam" id="PF00932">
    <property type="entry name" value="LTD"/>
    <property type="match status" value="1"/>
</dbReference>
<dbReference type="InterPro" id="IPR014867">
    <property type="entry name" value="Spore_coat_CotH_CotH2/3/7"/>
</dbReference>
<dbReference type="PROSITE" id="PS00018">
    <property type="entry name" value="EF_HAND_1"/>
    <property type="match status" value="1"/>
</dbReference>
<dbReference type="Pfam" id="PF18998">
    <property type="entry name" value="Flg_new_2"/>
    <property type="match status" value="1"/>
</dbReference>
<dbReference type="Gene3D" id="2.60.40.1260">
    <property type="entry name" value="Lamin Tail domain"/>
    <property type="match status" value="1"/>
</dbReference>
<evidence type="ECO:0000313" key="3">
    <source>
        <dbReference type="EMBL" id="KNY25982.1"/>
    </source>
</evidence>
<evidence type="ECO:0000259" key="2">
    <source>
        <dbReference type="PROSITE" id="PS51841"/>
    </source>
</evidence>
<dbReference type="InterPro" id="IPR008969">
    <property type="entry name" value="CarboxyPept-like_regulatory"/>
</dbReference>
<dbReference type="Proteomes" id="UP000036923">
    <property type="component" value="Unassembled WGS sequence"/>
</dbReference>
<comment type="caution">
    <text evidence="3">The sequence shown here is derived from an EMBL/GenBank/DDBJ whole genome shotgun (WGS) entry which is preliminary data.</text>
</comment>
<dbReference type="Pfam" id="PF13287">
    <property type="entry name" value="Fn3_assoc"/>
    <property type="match status" value="1"/>
</dbReference>
<sequence>MKKLGCFILSTMLITSVSLPLQQVEAAYPEGSSLCINEIMAANTMTIRDGDVEDTKNGAVGGSYSDWIELYNTSNNAVDLTGYTLSDDGATWTFPKALIPPKSYLMVWASDKNKVAKDGQLHVNFKLSSSGEKIVLKTPDGAVLDSVSYGSLADDESYGRNTDGGTEFFTFSKSTPNAANVNGLVAVDEPVFSHKAGFYTDAFDLMLSVNQKDVTVYYTTNGSDPVPGKSGTFQYLDKISIKSRAGEPNVLSMIKTGDYFWNPPVGEVFKCSIVKAIAVSADGKKSRIVTGSFFVDPNMKTRYDLPVISLVTDKVNLFDSMRGIYVNSNRVGDDWERPVHMEFFEKDGTPGFSKYCDMRLHGGGSKGFAQKSLRLYADNEYDGKDKISYNIFPGLTDEVNGEGIDNFKRLILRNSGSDWSGSMFRDAMMQSLVSHLKLDTQAYRPSVVFIDGEYWGIHNIRERYDKFYFASHYKLDKDRVALLEVPYTFGSSNKLTVNEGTEEDAAAYTNDITNYLKSQDISSKDAYEYIKTKMDVDNYIDYQVANIYFSNSDWPQNNVTMWKYKTEDGLYHPEAPYGQDGRWRWIIKDLDFGFCGGMAGANGLNHDTLAHSSMVTSTQKNEWAVFLFGTLLQNPEFRNEFINRMADYMNTCFNSSFVNQTIDKMKADLASSMTEHNNRWQAIEDWDGNVGVMKNFANERSGYVINHMINKFGTNGVTGTASIKLDTDIEKGFVRVNSVDINNTTPGVTMPQSWTGAYFKGVPVKIKAVPQKGYVFDHWEGVEEVSDTITITPTGDMKIKAVFKAAAGQEYKVSGYINPEVDSIASDFKAQFKVEVVGQQIYAMTDEKGYFEMSLPSSETAYALKVSKPGYLSREVKNVTASKETVIFPKEAPLILWAGDSNSDGSINMSDVIQLAKIFGSVSGDGNYKADVDFNKDKNINMLDVIIIAKRFNATSMDY</sequence>
<dbReference type="PATRIC" id="fig|398512.5.peg.1288"/>
<keyword evidence="3" id="KW-0946">Virion</keyword>
<feature type="domain" description="LTD" evidence="2">
    <location>
        <begin position="20"/>
        <end position="151"/>
    </location>
</feature>
<dbReference type="InterPro" id="IPR016134">
    <property type="entry name" value="Dockerin_dom"/>
</dbReference>
<organism evidence="3 4">
    <name type="scientific">Pseudobacteroides cellulosolvens ATCC 35603 = DSM 2933</name>
    <dbReference type="NCBI Taxonomy" id="398512"/>
    <lineage>
        <taxon>Bacteria</taxon>
        <taxon>Bacillati</taxon>
        <taxon>Bacillota</taxon>
        <taxon>Clostridia</taxon>
        <taxon>Eubacteriales</taxon>
        <taxon>Oscillospiraceae</taxon>
        <taxon>Pseudobacteroides</taxon>
    </lineage>
</organism>
<dbReference type="RefSeq" id="WP_050753172.1">
    <property type="nucleotide sequence ID" value="NZ_JQKC01000026.1"/>
</dbReference>
<dbReference type="PROSITE" id="PS00448">
    <property type="entry name" value="CLOS_CELLULOSOME_RPT"/>
    <property type="match status" value="1"/>
</dbReference>
<dbReference type="PROSITE" id="PS51766">
    <property type="entry name" value="DOCKERIN"/>
    <property type="match status" value="1"/>
</dbReference>
<gene>
    <name evidence="3" type="ORF">Bccel_1242</name>
</gene>
<dbReference type="Gene3D" id="2.60.40.4130">
    <property type="match status" value="1"/>
</dbReference>
<dbReference type="SUPFAM" id="SSF49464">
    <property type="entry name" value="Carboxypeptidase regulatory domain-like"/>
    <property type="match status" value="1"/>
</dbReference>
<dbReference type="InterPro" id="IPR036439">
    <property type="entry name" value="Dockerin_dom_sf"/>
</dbReference>